<dbReference type="GO" id="GO:0051082">
    <property type="term" value="F:unfolded protein binding"/>
    <property type="evidence" value="ECO:0007669"/>
    <property type="project" value="InterPro"/>
</dbReference>
<evidence type="ECO:0000256" key="5">
    <source>
        <dbReference type="SAM" id="Coils"/>
    </source>
</evidence>
<dbReference type="InterPro" id="IPR002777">
    <property type="entry name" value="PFD_beta-like"/>
</dbReference>
<dbReference type="InterPro" id="IPR009053">
    <property type="entry name" value="Prefoldin"/>
</dbReference>
<comment type="subunit">
    <text evidence="4">Heterohexamer of two PFD-alpha type and four PFD-beta type subunits.</text>
</comment>
<dbReference type="PANTHER" id="PTHR21100:SF9">
    <property type="entry name" value="PREFOLDIN SUBUNIT 4"/>
    <property type="match status" value="1"/>
</dbReference>
<feature type="coiled-coil region" evidence="5">
    <location>
        <begin position="95"/>
        <end position="122"/>
    </location>
</feature>
<dbReference type="Pfam" id="PF01920">
    <property type="entry name" value="Prefoldin_2"/>
    <property type="match status" value="1"/>
</dbReference>
<evidence type="ECO:0000256" key="1">
    <source>
        <dbReference type="ARBA" id="ARBA00008045"/>
    </source>
</evidence>
<proteinExistence type="inferred from homology"/>
<dbReference type="PANTHER" id="PTHR21100">
    <property type="entry name" value="PREFOLDIN SUBUNIT 4"/>
    <property type="match status" value="1"/>
</dbReference>
<dbReference type="Gene3D" id="1.10.287.370">
    <property type="match status" value="1"/>
</dbReference>
<comment type="similarity">
    <text evidence="1 4">Belongs to the prefoldin subunit beta family.</text>
</comment>
<evidence type="ECO:0000313" key="7">
    <source>
        <dbReference type="EMBL" id="KAK5952405.1"/>
    </source>
</evidence>
<feature type="region of interest" description="Disordered" evidence="6">
    <location>
        <begin position="1"/>
        <end position="28"/>
    </location>
</feature>
<dbReference type="AlphaFoldDB" id="A0AAN8EEP1"/>
<dbReference type="InterPro" id="IPR016661">
    <property type="entry name" value="PFDN4"/>
</dbReference>
<dbReference type="Proteomes" id="UP001316803">
    <property type="component" value="Unassembled WGS sequence"/>
</dbReference>
<gene>
    <name evidence="7" type="ORF">OHC33_006448</name>
</gene>
<keyword evidence="8" id="KW-1185">Reference proteome</keyword>
<evidence type="ECO:0000256" key="2">
    <source>
        <dbReference type="ARBA" id="ARBA00023186"/>
    </source>
</evidence>
<dbReference type="GO" id="GO:0005737">
    <property type="term" value="C:cytoplasm"/>
    <property type="evidence" value="ECO:0007669"/>
    <property type="project" value="TreeGrafter"/>
</dbReference>
<sequence>MLSRRVLSKEEESETTDNEVTKEDQDKINSFSRIHNRSKLIEDDLETKKKEKEDLEEITTELELADEDEPVQYKVGDTFYAVPLARAQKLLATSSTEIDEDVTKLEDELSAMKEEMDGLKAHLYARFGRGINLEG</sequence>
<evidence type="ECO:0000256" key="3">
    <source>
        <dbReference type="ARBA" id="ARBA00024667"/>
    </source>
</evidence>
<dbReference type="SUPFAM" id="SSF46579">
    <property type="entry name" value="Prefoldin"/>
    <property type="match status" value="1"/>
</dbReference>
<evidence type="ECO:0000256" key="6">
    <source>
        <dbReference type="SAM" id="MobiDB-lite"/>
    </source>
</evidence>
<reference evidence="7 8" key="1">
    <citation type="submission" date="2022-12" db="EMBL/GenBank/DDBJ databases">
        <title>Genomic features and morphological characterization of a novel Knufia sp. strain isolated from spacecraft assembly facility.</title>
        <authorList>
            <person name="Teixeira M."/>
            <person name="Chander A.M."/>
            <person name="Stajich J.E."/>
            <person name="Venkateswaran K."/>
        </authorList>
    </citation>
    <scope>NUCLEOTIDE SEQUENCE [LARGE SCALE GENOMIC DNA]</scope>
    <source>
        <strain evidence="7 8">FJI-L2-BK-P2</strain>
    </source>
</reference>
<keyword evidence="5" id="KW-0175">Coiled coil</keyword>
<comment type="function">
    <text evidence="3 4">Binds specifically to cytosolic chaperonin (c-CPN) and transfers target proteins to it. Binds to nascent polypeptide chain and promotes folding in an environment in which there are many competing pathways for nonnative proteins.</text>
</comment>
<dbReference type="FunFam" id="1.10.287.370:FF:000005">
    <property type="entry name" value="Prefoldin subunit 4"/>
    <property type="match status" value="1"/>
</dbReference>
<dbReference type="GO" id="GO:0016272">
    <property type="term" value="C:prefoldin complex"/>
    <property type="evidence" value="ECO:0007669"/>
    <property type="project" value="UniProtKB-UniRule"/>
</dbReference>
<evidence type="ECO:0000313" key="8">
    <source>
        <dbReference type="Proteomes" id="UP001316803"/>
    </source>
</evidence>
<dbReference type="GO" id="GO:0006457">
    <property type="term" value="P:protein folding"/>
    <property type="evidence" value="ECO:0007669"/>
    <property type="project" value="UniProtKB-UniRule"/>
</dbReference>
<dbReference type="PIRSF" id="PIRSF016477">
    <property type="entry name" value="Prefoldin_subunit_4"/>
    <property type="match status" value="1"/>
</dbReference>
<organism evidence="7 8">
    <name type="scientific">Knufia fluminis</name>
    <dbReference type="NCBI Taxonomy" id="191047"/>
    <lineage>
        <taxon>Eukaryota</taxon>
        <taxon>Fungi</taxon>
        <taxon>Dikarya</taxon>
        <taxon>Ascomycota</taxon>
        <taxon>Pezizomycotina</taxon>
        <taxon>Eurotiomycetes</taxon>
        <taxon>Chaetothyriomycetidae</taxon>
        <taxon>Chaetothyriales</taxon>
        <taxon>Trichomeriaceae</taxon>
        <taxon>Knufia</taxon>
    </lineage>
</organism>
<dbReference type="CDD" id="cd23165">
    <property type="entry name" value="Prefoldin_4"/>
    <property type="match status" value="1"/>
</dbReference>
<dbReference type="EMBL" id="JAKLMC020000015">
    <property type="protein sequence ID" value="KAK5952405.1"/>
    <property type="molecule type" value="Genomic_DNA"/>
</dbReference>
<evidence type="ECO:0000256" key="4">
    <source>
        <dbReference type="PIRNR" id="PIRNR016477"/>
    </source>
</evidence>
<comment type="caution">
    <text evidence="7">The sequence shown here is derived from an EMBL/GenBank/DDBJ whole genome shotgun (WGS) entry which is preliminary data.</text>
</comment>
<keyword evidence="2 4" id="KW-0143">Chaperone</keyword>
<feature type="coiled-coil region" evidence="5">
    <location>
        <begin position="38"/>
        <end position="68"/>
    </location>
</feature>
<name>A0AAN8EEP1_9EURO</name>
<accession>A0AAN8EEP1</accession>
<protein>
    <recommendedName>
        <fullName evidence="4">Prefoldin subunit 4</fullName>
    </recommendedName>
</protein>